<organism evidence="2 3">
    <name type="scientific">Segniliparus rotundus (strain ATCC BAA-972 / CDC 1076 / CIP 108378 / DSM 44985 / JCM 13578)</name>
    <dbReference type="NCBI Taxonomy" id="640132"/>
    <lineage>
        <taxon>Bacteria</taxon>
        <taxon>Bacillati</taxon>
        <taxon>Actinomycetota</taxon>
        <taxon>Actinomycetes</taxon>
        <taxon>Mycobacteriales</taxon>
        <taxon>Segniliparaceae</taxon>
        <taxon>Segniliparus</taxon>
    </lineage>
</organism>
<dbReference type="GO" id="GO:0051920">
    <property type="term" value="F:peroxiredoxin activity"/>
    <property type="evidence" value="ECO:0007669"/>
    <property type="project" value="InterPro"/>
</dbReference>
<dbReference type="SUPFAM" id="SSF69118">
    <property type="entry name" value="AhpD-like"/>
    <property type="match status" value="1"/>
</dbReference>
<evidence type="ECO:0000313" key="3">
    <source>
        <dbReference type="Proteomes" id="UP000002247"/>
    </source>
</evidence>
<dbReference type="KEGG" id="srt:Srot_0191"/>
<feature type="domain" description="Carboxymuconolactone decarboxylase-like" evidence="1">
    <location>
        <begin position="62"/>
        <end position="126"/>
    </location>
</feature>
<protein>
    <submittedName>
        <fullName evidence="2">Carboxymuconolactone decarboxylase</fullName>
    </submittedName>
</protein>
<sequence>MAAQTRVALGGFRQIGPLAWAIDKAGARRLGVRHLRIMQALGRNKRLFPFFVGYTGYFQGLSKIKLRNVELVILRVAHLRGSAYEWNHHVRLSARAKITAAEHERVAEGPGAAGWSPKEKALLTAVDGFVRQKSLGDEDFAELARHFDEAEIIEILLLTGAYDSLATTIDIIGLQSEYED</sequence>
<dbReference type="Gene3D" id="1.20.1290.10">
    <property type="entry name" value="AhpD-like"/>
    <property type="match status" value="1"/>
</dbReference>
<accession>D6ZAD8</accession>
<dbReference type="Proteomes" id="UP000002247">
    <property type="component" value="Chromosome"/>
</dbReference>
<dbReference type="InterPro" id="IPR003779">
    <property type="entry name" value="CMD-like"/>
</dbReference>
<evidence type="ECO:0000313" key="2">
    <source>
        <dbReference type="EMBL" id="ADG96680.1"/>
    </source>
</evidence>
<evidence type="ECO:0000259" key="1">
    <source>
        <dbReference type="Pfam" id="PF02627"/>
    </source>
</evidence>
<dbReference type="PANTHER" id="PTHR34846:SF5">
    <property type="entry name" value="CARBOXYMUCONOLACTONE DECARBOXYLASE-LIKE DOMAIN-CONTAINING PROTEIN"/>
    <property type="match status" value="1"/>
</dbReference>
<name>D6ZAD8_SEGRD</name>
<dbReference type="eggNOG" id="COG2128">
    <property type="taxonomic scope" value="Bacteria"/>
</dbReference>
<gene>
    <name evidence="2" type="ordered locus">Srot_0191</name>
</gene>
<dbReference type="PANTHER" id="PTHR34846">
    <property type="entry name" value="4-CARBOXYMUCONOLACTONE DECARBOXYLASE FAMILY PROTEIN (AFU_ORTHOLOGUE AFUA_6G11590)"/>
    <property type="match status" value="1"/>
</dbReference>
<keyword evidence="3" id="KW-1185">Reference proteome</keyword>
<dbReference type="EMBL" id="CP001958">
    <property type="protein sequence ID" value="ADG96680.1"/>
    <property type="molecule type" value="Genomic_DNA"/>
</dbReference>
<dbReference type="STRING" id="640132.Srot_0191"/>
<dbReference type="RefSeq" id="WP_013137136.1">
    <property type="nucleotide sequence ID" value="NC_014168.1"/>
</dbReference>
<proteinExistence type="predicted"/>
<reference evidence="2 3" key="1">
    <citation type="journal article" date="2010" name="Stand. Genomic Sci.">
        <title>Complete genome sequence of Segniliparus rotundus type strain (CDC 1076).</title>
        <authorList>
            <person name="Sikorski J."/>
            <person name="Lapidus A."/>
            <person name="Copeland A."/>
            <person name="Misra M."/>
            <person name="Glavina Del Rio T."/>
            <person name="Nolan M."/>
            <person name="Lucas S."/>
            <person name="Chen F."/>
            <person name="Tice H."/>
            <person name="Cheng J.F."/>
            <person name="Jando M."/>
            <person name="Schneider S."/>
            <person name="Bruce D."/>
            <person name="Goodwin L."/>
            <person name="Pitluck S."/>
            <person name="Liolios K."/>
            <person name="Mikhailova N."/>
            <person name="Pati A."/>
            <person name="Ivanova N."/>
            <person name="Mavromatis K."/>
            <person name="Chen A."/>
            <person name="Palaniappan K."/>
            <person name="Chertkov O."/>
            <person name="Land M."/>
            <person name="Hauser L."/>
            <person name="Chang Y.J."/>
            <person name="Jeffries C.D."/>
            <person name="Brettin T."/>
            <person name="Detter J.C."/>
            <person name="Han C."/>
            <person name="Rohde M."/>
            <person name="Goker M."/>
            <person name="Bristow J."/>
            <person name="Eisen J.A."/>
            <person name="Markowitz V."/>
            <person name="Hugenholtz P."/>
            <person name="Kyrpides N.C."/>
            <person name="Klenk H.P."/>
        </authorList>
    </citation>
    <scope>NUCLEOTIDE SEQUENCE [LARGE SCALE GENOMIC DNA]</scope>
    <source>
        <strain evidence="3">ATCC BAA-972 / CDC 1076 / CIP 108378 / DSM 44985 / JCM 13578</strain>
    </source>
</reference>
<dbReference type="HOGENOM" id="CLU_082760_2_1_11"/>
<dbReference type="Pfam" id="PF02627">
    <property type="entry name" value="CMD"/>
    <property type="match status" value="1"/>
</dbReference>
<dbReference type="AlphaFoldDB" id="D6ZAD8"/>
<dbReference type="InterPro" id="IPR029032">
    <property type="entry name" value="AhpD-like"/>
</dbReference>